<organism evidence="2 3">
    <name type="scientific">Poecilia reticulata</name>
    <name type="common">Guppy</name>
    <name type="synonym">Acanthophacelus reticulatus</name>
    <dbReference type="NCBI Taxonomy" id="8081"/>
    <lineage>
        <taxon>Eukaryota</taxon>
        <taxon>Metazoa</taxon>
        <taxon>Chordata</taxon>
        <taxon>Craniata</taxon>
        <taxon>Vertebrata</taxon>
        <taxon>Euteleostomi</taxon>
        <taxon>Actinopterygii</taxon>
        <taxon>Neopterygii</taxon>
        <taxon>Teleostei</taxon>
        <taxon>Neoteleostei</taxon>
        <taxon>Acanthomorphata</taxon>
        <taxon>Ovalentaria</taxon>
        <taxon>Atherinomorphae</taxon>
        <taxon>Cyprinodontiformes</taxon>
        <taxon>Poeciliidae</taxon>
        <taxon>Poeciliinae</taxon>
        <taxon>Poecilia</taxon>
    </lineage>
</organism>
<dbReference type="Ensembl" id="ENSPRET00000012083.1">
    <property type="protein sequence ID" value="ENSPREP00000011951.1"/>
    <property type="gene ID" value="ENSPREG00000008126.1"/>
</dbReference>
<dbReference type="GO" id="GO:0003779">
    <property type="term" value="F:actin binding"/>
    <property type="evidence" value="ECO:0007669"/>
    <property type="project" value="InterPro"/>
</dbReference>
<dbReference type="STRING" id="8081.ENSPREP00000011951"/>
<accession>A0A3P9NQV8</accession>
<proteinExistence type="predicted"/>
<dbReference type="Gene3D" id="2.30.29.30">
    <property type="entry name" value="Pleckstrin-homology domain (PH domain)/Phosphotyrosine-binding domain (PTB)"/>
    <property type="match status" value="1"/>
</dbReference>
<dbReference type="InterPro" id="IPR011174">
    <property type="entry name" value="ERM"/>
</dbReference>
<sequence>MLEEAVIEYLKITQTLDMFGVTYFKVKDKKKTELWLGVDAFGIKIYPKDNK</sequence>
<protein>
    <recommendedName>
        <fullName evidence="1">FERM domain-containing protein</fullName>
    </recommendedName>
</protein>
<dbReference type="AlphaFoldDB" id="A0A3P9NQV8"/>
<dbReference type="PANTHER" id="PTHR23281">
    <property type="entry name" value="MERLIN/MOESIN/EZRIN/RADIXIN"/>
    <property type="match status" value="1"/>
</dbReference>
<feature type="domain" description="FERM" evidence="1">
    <location>
        <begin position="1"/>
        <end position="51"/>
    </location>
</feature>
<name>A0A3P9NQV8_POERE</name>
<evidence type="ECO:0000313" key="2">
    <source>
        <dbReference type="Ensembl" id="ENSPREP00000011951.1"/>
    </source>
</evidence>
<dbReference type="InterPro" id="IPR000299">
    <property type="entry name" value="FERM_domain"/>
</dbReference>
<dbReference type="Proteomes" id="UP000242638">
    <property type="component" value="Unassembled WGS sequence"/>
</dbReference>
<dbReference type="InterPro" id="IPR011993">
    <property type="entry name" value="PH-like_dom_sf"/>
</dbReference>
<dbReference type="PROSITE" id="PS50057">
    <property type="entry name" value="FERM_3"/>
    <property type="match status" value="1"/>
</dbReference>
<reference evidence="3" key="1">
    <citation type="submission" date="2013-11" db="EMBL/GenBank/DDBJ databases">
        <title>The genomic landscape of the Guanapo guppy.</title>
        <authorList>
            <person name="Kuenstner A."/>
            <person name="Dreyer C."/>
        </authorList>
    </citation>
    <scope>NUCLEOTIDE SEQUENCE</scope>
    <source>
        <strain evidence="3">Guanapo</strain>
    </source>
</reference>
<dbReference type="OMA" id="FGIKIYP"/>
<keyword evidence="3" id="KW-1185">Reference proteome</keyword>
<reference evidence="2" key="2">
    <citation type="submission" date="2025-08" db="UniProtKB">
        <authorList>
            <consortium name="Ensembl"/>
        </authorList>
    </citation>
    <scope>IDENTIFICATION</scope>
    <source>
        <strain evidence="2">Guanapo</strain>
    </source>
</reference>
<evidence type="ECO:0000313" key="3">
    <source>
        <dbReference type="Proteomes" id="UP000242638"/>
    </source>
</evidence>
<evidence type="ECO:0000259" key="1">
    <source>
        <dbReference type="PROSITE" id="PS50057"/>
    </source>
</evidence>
<dbReference type="SUPFAM" id="SSF50729">
    <property type="entry name" value="PH domain-like"/>
    <property type="match status" value="1"/>
</dbReference>
<reference evidence="2" key="3">
    <citation type="submission" date="2025-09" db="UniProtKB">
        <authorList>
            <consortium name="Ensembl"/>
        </authorList>
    </citation>
    <scope>IDENTIFICATION</scope>
    <source>
        <strain evidence="2">Guanapo</strain>
    </source>
</reference>
<dbReference type="GeneTree" id="ENSGT00940000179508"/>